<evidence type="ECO:0008006" key="4">
    <source>
        <dbReference type="Google" id="ProtNLM"/>
    </source>
</evidence>
<comment type="caution">
    <text evidence="2">The sequence shown here is derived from an EMBL/GenBank/DDBJ whole genome shotgun (WGS) entry which is preliminary data.</text>
</comment>
<keyword evidence="3" id="KW-1185">Reference proteome</keyword>
<evidence type="ECO:0000313" key="2">
    <source>
        <dbReference type="EMBL" id="RFU72587.1"/>
    </source>
</evidence>
<sequence length="955" mass="104853">MADTKTEAYGSIVAFEGHPDVVSTQLRLLPTSPQILILPAVQCYITDDDSEQAFEVRTYIRKVHDALTTRHDAARCFLQGATTSNKRLAFLNGGTPSAQALCIKAIMKHETGGDRIEAEAIYAQLAKDGLAGLEAKSRIHSRASSGGDEVMFDEGLHDPITRAMRAAEALDRQTANLQPYDMLDLTMTTRPRSLSLPLYGYTDGFGDAAPFFLFGAAVEDEEDAEDDAPLSIGAPAFAVVDYNKPSKRTVRDSAELPPASPSGVGRSQVQLNLGVSRDTEMLSPTAEMSNTRKNDNAVCGESTSPDMRKSVSSTKGTLPRVKSLDRIYPISAKLRDLCIPGASAELEAESGAEPAIPRRSRSFMVLGDDSPPAIRKLSYFDRRTVIPKGRRPTVLMDPAPLDKKKSIIGTFYDHLGTDIATPVEIPFQPILPWVEDLVVYFKDEAPNVLLSSIIKAFKAGSYPIMLSSASAFVYSKKITGTTTSLPQSTVLNQGLSKISHEVSVLNMTDDDDYDPFSHMQPRQPAVGEQSVPTVTVVRPPTPAQTPPPFTPREDKFHEFEIISGQTAVAIQNSLRSVLSVYFPPEAEGYRQFQFSLLPEFDGLWKPVFREAESKSSQRENNRRVDHILAIGSQQGVDKVYSSGIVKQLETIGTKSSDRQGRSGRVDFRYLLANAMQAFTALPLTNQTSDNPFTNSYLLATLLIPQLETYLALHSEIRYLLLEYPPEHLPTVLALQKLIGVDFIKVAQIVDSNNKDRLPFTQIGGPSVGIKADAKTPNLSPQSSNSNITVSNANFLLTSTATTKEIEKFVSTVWNIQIEACNSELSSPKKVLPNRKPRPAPLDASFTKFPLSPTSTRSGPSPTSAAMTSSPESLTLSSRRQSFTDNIKTPKSDITYSQAFSRRRLFRSDSASMTTFDHGSDDSELDLEERRLMPMFMKPTERQGNTRKALKFLGLA</sequence>
<accession>A0A395N9V3</accession>
<reference evidence="2 3" key="1">
    <citation type="journal article" date="2018" name="PLoS Pathog.">
        <title>Evolution of structural diversity of trichothecenes, a family of toxins produced by plant pathogenic and entomopathogenic fungi.</title>
        <authorList>
            <person name="Proctor R.H."/>
            <person name="McCormick S.P."/>
            <person name="Kim H.S."/>
            <person name="Cardoza R.E."/>
            <person name="Stanley A.M."/>
            <person name="Lindo L."/>
            <person name="Kelly A."/>
            <person name="Brown D.W."/>
            <person name="Lee T."/>
            <person name="Vaughan M.M."/>
            <person name="Alexander N.J."/>
            <person name="Busman M."/>
            <person name="Gutierrez S."/>
        </authorList>
    </citation>
    <scope>NUCLEOTIDE SEQUENCE [LARGE SCALE GENOMIC DNA]</scope>
    <source>
        <strain evidence="2 3">IBT 40837</strain>
    </source>
</reference>
<name>A0A395N9V3_TRIAR</name>
<evidence type="ECO:0000313" key="3">
    <source>
        <dbReference type="Proteomes" id="UP000266272"/>
    </source>
</evidence>
<proteinExistence type="predicted"/>
<dbReference type="AlphaFoldDB" id="A0A395N9V3"/>
<dbReference type="STRING" id="490622.A0A395N9V3"/>
<feature type="region of interest" description="Disordered" evidence="1">
    <location>
        <begin position="285"/>
        <end position="316"/>
    </location>
</feature>
<feature type="compositionally biased region" description="Low complexity" evidence="1">
    <location>
        <begin position="851"/>
        <end position="872"/>
    </location>
</feature>
<gene>
    <name evidence="2" type="ORF">TARUN_9673</name>
</gene>
<evidence type="ECO:0000256" key="1">
    <source>
        <dbReference type="SAM" id="MobiDB-lite"/>
    </source>
</evidence>
<dbReference type="Proteomes" id="UP000266272">
    <property type="component" value="Unassembled WGS sequence"/>
</dbReference>
<feature type="compositionally biased region" description="Polar residues" evidence="1">
    <location>
        <begin position="301"/>
        <end position="316"/>
    </location>
</feature>
<dbReference type="OrthoDB" id="5401106at2759"/>
<feature type="region of interest" description="Disordered" evidence="1">
    <location>
        <begin position="826"/>
        <end position="879"/>
    </location>
</feature>
<dbReference type="EMBL" id="PXOA01000821">
    <property type="protein sequence ID" value="RFU72587.1"/>
    <property type="molecule type" value="Genomic_DNA"/>
</dbReference>
<organism evidence="2 3">
    <name type="scientific">Trichoderma arundinaceum</name>
    <dbReference type="NCBI Taxonomy" id="490622"/>
    <lineage>
        <taxon>Eukaryota</taxon>
        <taxon>Fungi</taxon>
        <taxon>Dikarya</taxon>
        <taxon>Ascomycota</taxon>
        <taxon>Pezizomycotina</taxon>
        <taxon>Sordariomycetes</taxon>
        <taxon>Hypocreomycetidae</taxon>
        <taxon>Hypocreales</taxon>
        <taxon>Hypocreaceae</taxon>
        <taxon>Trichoderma</taxon>
    </lineage>
</organism>
<protein>
    <recommendedName>
        <fullName evidence="4">Gastric mucin</fullName>
    </recommendedName>
</protein>